<organism evidence="1">
    <name type="scientific">marine metagenome</name>
    <dbReference type="NCBI Taxonomy" id="408172"/>
    <lineage>
        <taxon>unclassified sequences</taxon>
        <taxon>metagenomes</taxon>
        <taxon>ecological metagenomes</taxon>
    </lineage>
</organism>
<reference evidence="1" key="1">
    <citation type="submission" date="2018-05" db="EMBL/GenBank/DDBJ databases">
        <authorList>
            <person name="Lanie J.A."/>
            <person name="Ng W.-L."/>
            <person name="Kazmierczak K.M."/>
            <person name="Andrzejewski T.M."/>
            <person name="Davidsen T.M."/>
            <person name="Wayne K.J."/>
            <person name="Tettelin H."/>
            <person name="Glass J.I."/>
            <person name="Rusch D."/>
            <person name="Podicherti R."/>
            <person name="Tsui H.-C.T."/>
            <person name="Winkler M.E."/>
        </authorList>
    </citation>
    <scope>NUCLEOTIDE SEQUENCE</scope>
</reference>
<accession>A0A382P3A5</accession>
<dbReference type="EMBL" id="UINC01103723">
    <property type="protein sequence ID" value="SVC66321.1"/>
    <property type="molecule type" value="Genomic_DNA"/>
</dbReference>
<evidence type="ECO:0000313" key="1">
    <source>
        <dbReference type="EMBL" id="SVC66321.1"/>
    </source>
</evidence>
<name>A0A382P3A5_9ZZZZ</name>
<proteinExistence type="predicted"/>
<gene>
    <name evidence="1" type="ORF">METZ01_LOCUS319175</name>
</gene>
<sequence>MGLDSIEKAKEYLADKHKFERPKIERVSRLERLRRFDPKILDDSIKDYSYWIDR</sequence>
<dbReference type="AlphaFoldDB" id="A0A382P3A5"/>
<feature type="non-terminal residue" evidence="1">
    <location>
        <position position="54"/>
    </location>
</feature>
<protein>
    <submittedName>
        <fullName evidence="1">Uncharacterized protein</fullName>
    </submittedName>
</protein>